<comment type="caution">
    <text evidence="8">The sequence shown here is derived from an EMBL/GenBank/DDBJ whole genome shotgun (WGS) entry which is preliminary data.</text>
</comment>
<comment type="cofactor">
    <cofactor evidence="6">
        <name>[4Fe-4S] cluster</name>
        <dbReference type="ChEBI" id="CHEBI:49883"/>
    </cofactor>
    <text evidence="6">Binds 1 [4Fe-4S] cluster per subunit.</text>
</comment>
<dbReference type="PROSITE" id="PS00450">
    <property type="entry name" value="ACONITASE_1"/>
    <property type="match status" value="1"/>
</dbReference>
<evidence type="ECO:0000313" key="9">
    <source>
        <dbReference type="Proteomes" id="UP000052008"/>
    </source>
</evidence>
<comment type="function">
    <text evidence="6">Catalyzes the isomerization between 2-isopropylmalate and 3-isopropylmalate, via the formation of 2-isopropylmaleate.</text>
</comment>
<dbReference type="PATRIC" id="fig|1703770.3.peg.1532"/>
<dbReference type="EMBL" id="LIZS01000014">
    <property type="protein sequence ID" value="KPJ53716.1"/>
    <property type="molecule type" value="Genomic_DNA"/>
</dbReference>
<dbReference type="InterPro" id="IPR001030">
    <property type="entry name" value="Acoase/IPM_deHydtase_lsu_aba"/>
</dbReference>
<dbReference type="NCBIfam" id="TIGR02086">
    <property type="entry name" value="IPMI_arch"/>
    <property type="match status" value="1"/>
</dbReference>
<keyword evidence="6" id="KW-0028">Amino-acid biosynthesis</keyword>
<comment type="subunit">
    <text evidence="6">Heterodimer of LeuC and LeuD.</text>
</comment>
<evidence type="ECO:0000256" key="5">
    <source>
        <dbReference type="ARBA" id="ARBA00023239"/>
    </source>
</evidence>
<dbReference type="PRINTS" id="PR00415">
    <property type="entry name" value="ACONITASE"/>
</dbReference>
<keyword evidence="5 6" id="KW-0456">Lyase</keyword>
<keyword evidence="3 6" id="KW-0408">Iron</keyword>
<dbReference type="CDD" id="cd01583">
    <property type="entry name" value="IPMI"/>
    <property type="match status" value="1"/>
</dbReference>
<proteinExistence type="inferred from homology"/>
<dbReference type="HAMAP" id="MF_01027">
    <property type="entry name" value="LeuC_type2"/>
    <property type="match status" value="1"/>
</dbReference>
<protein>
    <recommendedName>
        <fullName evidence="6">3-isopropylmalate dehydratase large subunit</fullName>
        <ecNumber evidence="6">4.2.1.33</ecNumber>
    </recommendedName>
    <alternativeName>
        <fullName evidence="6">Alpha-IPM isomerase</fullName>
        <shortName evidence="6">IPMI</shortName>
    </alternativeName>
    <alternativeName>
        <fullName evidence="6">Isopropylmalate isomerase</fullName>
    </alternativeName>
</protein>
<feature type="binding site" evidence="6">
    <location>
        <position position="380"/>
    </location>
    <ligand>
        <name>[4Fe-4S] cluster</name>
        <dbReference type="ChEBI" id="CHEBI:49883"/>
    </ligand>
</feature>
<keyword evidence="6" id="KW-0100">Branched-chain amino acid biosynthesis</keyword>
<dbReference type="InterPro" id="IPR033941">
    <property type="entry name" value="IPMI_cat"/>
</dbReference>
<evidence type="ECO:0000256" key="4">
    <source>
        <dbReference type="ARBA" id="ARBA00023014"/>
    </source>
</evidence>
<dbReference type="GO" id="GO:0046872">
    <property type="term" value="F:metal ion binding"/>
    <property type="evidence" value="ECO:0007669"/>
    <property type="project" value="UniProtKB-KW"/>
</dbReference>
<dbReference type="SUPFAM" id="SSF53732">
    <property type="entry name" value="Aconitase iron-sulfur domain"/>
    <property type="match status" value="1"/>
</dbReference>
<name>A0A0S7WUA2_UNCT6</name>
<gene>
    <name evidence="6" type="primary">leuC</name>
    <name evidence="8" type="ORF">AMJ39_03590</name>
</gene>
<dbReference type="STRING" id="1703770.AMJ39_03590"/>
<dbReference type="InterPro" id="IPR015931">
    <property type="entry name" value="Acnase/IPM_dHydase_lsu_aba_1/3"/>
</dbReference>
<dbReference type="InterPro" id="IPR036008">
    <property type="entry name" value="Aconitase_4Fe-4S_dom"/>
</dbReference>
<feature type="domain" description="Aconitase/3-isopropylmalate dehydratase large subunit alpha/beta/alpha" evidence="7">
    <location>
        <begin position="18"/>
        <end position="428"/>
    </location>
</feature>
<dbReference type="UniPathway" id="UPA00048">
    <property type="reaction ID" value="UER00071"/>
</dbReference>
<comment type="similarity">
    <text evidence="6">Belongs to the aconitase/IPM isomerase family. LeuC type 2 subfamily.</text>
</comment>
<dbReference type="Pfam" id="PF00330">
    <property type="entry name" value="Aconitase"/>
    <property type="match status" value="1"/>
</dbReference>
<dbReference type="GO" id="GO:0009098">
    <property type="term" value="P:L-leucine biosynthetic process"/>
    <property type="evidence" value="ECO:0007669"/>
    <property type="project" value="UniProtKB-UniRule"/>
</dbReference>
<dbReference type="PANTHER" id="PTHR43822:SF2">
    <property type="entry name" value="HOMOACONITASE, MITOCHONDRIAL"/>
    <property type="match status" value="1"/>
</dbReference>
<dbReference type="InterPro" id="IPR018136">
    <property type="entry name" value="Aconitase_4Fe-4S_BS"/>
</dbReference>
<dbReference type="NCBIfam" id="TIGR01343">
    <property type="entry name" value="hacA_fam"/>
    <property type="match status" value="1"/>
</dbReference>
<keyword evidence="6" id="KW-0432">Leucine biosynthesis</keyword>
<dbReference type="PROSITE" id="PS01244">
    <property type="entry name" value="ACONITASE_2"/>
    <property type="match status" value="1"/>
</dbReference>
<dbReference type="InterPro" id="IPR011826">
    <property type="entry name" value="HAcnase/IPMdehydase_lsu_prok"/>
</dbReference>
<dbReference type="InterPro" id="IPR006251">
    <property type="entry name" value="Homoacnase/IPMdehydase_lsu"/>
</dbReference>
<dbReference type="InterPro" id="IPR050067">
    <property type="entry name" value="IPM_dehydratase_rel_enz"/>
</dbReference>
<feature type="binding site" evidence="6">
    <location>
        <position position="317"/>
    </location>
    <ligand>
        <name>[4Fe-4S] cluster</name>
        <dbReference type="ChEBI" id="CHEBI:49883"/>
    </ligand>
</feature>
<reference evidence="8 9" key="1">
    <citation type="journal article" date="2015" name="Microbiome">
        <title>Genomic resolution of linkages in carbon, nitrogen, and sulfur cycling among widespread estuary sediment bacteria.</title>
        <authorList>
            <person name="Baker B.J."/>
            <person name="Lazar C.S."/>
            <person name="Teske A.P."/>
            <person name="Dick G.J."/>
        </authorList>
    </citation>
    <scope>NUCLEOTIDE SEQUENCE [LARGE SCALE GENOMIC DNA]</scope>
    <source>
        <strain evidence="8">DG_24</strain>
    </source>
</reference>
<dbReference type="NCBIfam" id="NF001614">
    <property type="entry name" value="PRK00402.1"/>
    <property type="match status" value="1"/>
</dbReference>
<accession>A0A0S7WUA2</accession>
<keyword evidence="4 6" id="KW-0411">Iron-sulfur</keyword>
<dbReference type="AlphaFoldDB" id="A0A0S7WUA2"/>
<evidence type="ECO:0000256" key="1">
    <source>
        <dbReference type="ARBA" id="ARBA00022485"/>
    </source>
</evidence>
<organism evidence="8 9">
    <name type="scientific">candidate division TA06 bacterium DG_24</name>
    <dbReference type="NCBI Taxonomy" id="1703770"/>
    <lineage>
        <taxon>Bacteria</taxon>
        <taxon>Bacteria division TA06</taxon>
    </lineage>
</organism>
<dbReference type="PANTHER" id="PTHR43822">
    <property type="entry name" value="HOMOACONITASE, MITOCHONDRIAL-RELATED"/>
    <property type="match status" value="1"/>
</dbReference>
<evidence type="ECO:0000256" key="3">
    <source>
        <dbReference type="ARBA" id="ARBA00023004"/>
    </source>
</evidence>
<dbReference type="Gene3D" id="3.30.499.10">
    <property type="entry name" value="Aconitase, domain 3"/>
    <property type="match status" value="2"/>
</dbReference>
<dbReference type="GO" id="GO:0051539">
    <property type="term" value="F:4 iron, 4 sulfur cluster binding"/>
    <property type="evidence" value="ECO:0007669"/>
    <property type="project" value="UniProtKB-KW"/>
</dbReference>
<feature type="binding site" evidence="6">
    <location>
        <position position="377"/>
    </location>
    <ligand>
        <name>[4Fe-4S] cluster</name>
        <dbReference type="ChEBI" id="CHEBI:49883"/>
    </ligand>
</feature>
<keyword evidence="2 6" id="KW-0479">Metal-binding</keyword>
<evidence type="ECO:0000256" key="2">
    <source>
        <dbReference type="ARBA" id="ARBA00022723"/>
    </source>
</evidence>
<dbReference type="EC" id="4.2.1.33" evidence="6"/>
<evidence type="ECO:0000259" key="7">
    <source>
        <dbReference type="Pfam" id="PF00330"/>
    </source>
</evidence>
<keyword evidence="1 6" id="KW-0004">4Fe-4S</keyword>
<evidence type="ECO:0000313" key="8">
    <source>
        <dbReference type="EMBL" id="KPJ53716.1"/>
    </source>
</evidence>
<comment type="catalytic activity">
    <reaction evidence="6">
        <text>(2R,3S)-3-isopropylmalate = (2S)-2-isopropylmalate</text>
        <dbReference type="Rhea" id="RHEA:32287"/>
        <dbReference type="ChEBI" id="CHEBI:1178"/>
        <dbReference type="ChEBI" id="CHEBI:35121"/>
        <dbReference type="EC" id="4.2.1.33"/>
    </reaction>
</comment>
<dbReference type="Proteomes" id="UP000052008">
    <property type="component" value="Unassembled WGS sequence"/>
</dbReference>
<evidence type="ECO:0000256" key="6">
    <source>
        <dbReference type="HAMAP-Rule" id="MF_01027"/>
    </source>
</evidence>
<dbReference type="GO" id="GO:0003861">
    <property type="term" value="F:3-isopropylmalate dehydratase activity"/>
    <property type="evidence" value="ECO:0007669"/>
    <property type="project" value="UniProtKB-UniRule"/>
</dbReference>
<comment type="pathway">
    <text evidence="6">Amino-acid biosynthesis; L-leucine biosynthesis; L-leucine from 3-methyl-2-oxobutanoate: step 2/4.</text>
</comment>
<sequence length="435" mass="47011">MPQTFVEKVLARKAGVSEVEPGDIVNIEPDLCMSHDNAGLVIKQFRQIGVGRVWDPSRIVIPLDHRAPAESEKTATAHKSIREFVQEQGIEAFYDIREGICHQVVVEKTHILPGQVGVGTDSHTTSYGAVAAFSTGIGATEMACLWATGKVWLRVPETIAIAVEGELPFRVYAKDIILHIIGELGAEGASYRAVEFYGETVEGMSVSERFTLANLSMEMGAKSAVIPFDEVTRDYLAQRGAFERGTGSHPDAARGSGEVAAEYVVIVPDRGARHEAEYEFRVDGLEPQVACPHAVDNVRPVTELLDLAIDQAVLGSCTNGRIDDLEIAAAILDGKRLHPRVRMLVIPASRETYRTAMERGYLDIFVDTGCVILNPGCGPCLGAHQGILAPGERCIATTNRNFRGRMGSRDAEVYLASPATVAASAIAGHVADPRR</sequence>